<keyword evidence="2" id="KW-1185">Reference proteome</keyword>
<organism evidence="1 2">
    <name type="scientific">Vermiconidia calcicola</name>
    <dbReference type="NCBI Taxonomy" id="1690605"/>
    <lineage>
        <taxon>Eukaryota</taxon>
        <taxon>Fungi</taxon>
        <taxon>Dikarya</taxon>
        <taxon>Ascomycota</taxon>
        <taxon>Pezizomycotina</taxon>
        <taxon>Dothideomycetes</taxon>
        <taxon>Dothideomycetidae</taxon>
        <taxon>Mycosphaerellales</taxon>
        <taxon>Extremaceae</taxon>
        <taxon>Vermiconidia</taxon>
    </lineage>
</organism>
<dbReference type="Proteomes" id="UP001281147">
    <property type="component" value="Unassembled WGS sequence"/>
</dbReference>
<evidence type="ECO:0000313" key="1">
    <source>
        <dbReference type="EMBL" id="KAK3711351.1"/>
    </source>
</evidence>
<gene>
    <name evidence="1" type="ORF">LTR37_009731</name>
</gene>
<protein>
    <submittedName>
        <fullName evidence="1">Uncharacterized protein</fullName>
    </submittedName>
</protein>
<dbReference type="EMBL" id="JAUTXU010000077">
    <property type="protein sequence ID" value="KAK3711351.1"/>
    <property type="molecule type" value="Genomic_DNA"/>
</dbReference>
<sequence length="615" mass="67823">MATSQGPDRIVIGVDFGTTFSGVAEGYSGTPVSADDVNVIKTWPGGKGISSDKVPSELVYDKTARGSATGADEADGWSMVMPDVFDVKDLQASLPTQRAEAEIAVRWGFQLRPDEARLRCMKLLLDPQQDSQLPSFVSKRDIKSQLSDSGKDAVGAVADYLRELYKHAIVELNKRYTTLFVENTNLQWVLTVPAVWSDTAKEATLTAAKKAGMGPDLKLISEPEAAAVYTLQAIQPNHLKVNDSFIVVDAGGGTVDLISYTIKQARPLRIEESVEGSGACCGAALLNAKFEEYVKSKLGNASFNRMCRKQEKTWRTALNYFEEYVKRNFDPTDMVDFNVPVPGLPDNEAAGVEQGFLTLSAVTVASMFKPIITEVIQLVEGQMGELRNRGKGVGGIILVGGFGQSRCLYTALNFQYGWNHLPKAMRVNVMQPANAWTAVVRGAVLRGLEGTELVVSRKSRRHYGIVMHEYFTPGIHPVSCKEWDTFKEVWMAKDRMRWFIEKGQTVSSAEPVLFSFTTEFWPVENKAMTQGLIVCDGEVAPVGYNKASSSTRVLCKMVVPLFGVPIHLWEARHNSQGQRYERLSFQLGMQVESGGLRFDMRVDGVVYGNVTATFD</sequence>
<proteinExistence type="predicted"/>
<name>A0ACC3N702_9PEZI</name>
<reference evidence="1" key="1">
    <citation type="submission" date="2023-07" db="EMBL/GenBank/DDBJ databases">
        <title>Black Yeasts Isolated from many extreme environments.</title>
        <authorList>
            <person name="Coleine C."/>
            <person name="Stajich J.E."/>
            <person name="Selbmann L."/>
        </authorList>
    </citation>
    <scope>NUCLEOTIDE SEQUENCE</scope>
    <source>
        <strain evidence="1">CCFEE 5714</strain>
    </source>
</reference>
<evidence type="ECO:0000313" key="2">
    <source>
        <dbReference type="Proteomes" id="UP001281147"/>
    </source>
</evidence>
<comment type="caution">
    <text evidence="1">The sequence shown here is derived from an EMBL/GenBank/DDBJ whole genome shotgun (WGS) entry which is preliminary data.</text>
</comment>
<accession>A0ACC3N702</accession>